<reference evidence="1" key="1">
    <citation type="submission" date="2021-11" db="EMBL/GenBank/DDBJ databases">
        <title>Study of the species diversity of bacterial strains isolated from a unique natural object - Shulgan-Tash cave (Bashkiria).</title>
        <authorList>
            <person name="Sazanova A.L."/>
            <person name="Chirak E.R."/>
            <person name="Safronova V.I."/>
        </authorList>
    </citation>
    <scope>NUCLEOTIDE SEQUENCE</scope>
    <source>
        <strain evidence="1">P1</strain>
    </source>
</reference>
<organism evidence="1 2">
    <name type="scientific">Janibacter limosus</name>
    <dbReference type="NCBI Taxonomy" id="53458"/>
    <lineage>
        <taxon>Bacteria</taxon>
        <taxon>Bacillati</taxon>
        <taxon>Actinomycetota</taxon>
        <taxon>Actinomycetes</taxon>
        <taxon>Micrococcales</taxon>
        <taxon>Intrasporangiaceae</taxon>
        <taxon>Janibacter</taxon>
    </lineage>
</organism>
<name>A0AC61U1B7_9MICO</name>
<gene>
    <name evidence="1" type="ORF">LP422_13600</name>
</gene>
<proteinExistence type="predicted"/>
<sequence length="233" mass="24778">MDGKYLGSVPHAGVEVRPVTGRELLTRLSNHYLSRPPTALTGPSGTRNARDPSGGFCPLVRRRPHPRRAGERRRVATGAGEGDPAGPCSGGLDLRSARLPPGVREVLEDHPYVLAAEVTRRKDPELGRALVAAVVLDARVGPRPGSGRGGSGADEDVRTSSVDWRGPGGSPPRPHLTGSGRLARSRGRRCWQPRGRWRHEAPRHRVVAGAFVPGGAVARQAAWRAAREAACGV</sequence>
<evidence type="ECO:0000313" key="1">
    <source>
        <dbReference type="EMBL" id="UUZ43805.1"/>
    </source>
</evidence>
<dbReference type="Proteomes" id="UP001059663">
    <property type="component" value="Chromosome"/>
</dbReference>
<evidence type="ECO:0000313" key="2">
    <source>
        <dbReference type="Proteomes" id="UP001059663"/>
    </source>
</evidence>
<dbReference type="EMBL" id="CP087977">
    <property type="protein sequence ID" value="UUZ43805.1"/>
    <property type="molecule type" value="Genomic_DNA"/>
</dbReference>
<protein>
    <submittedName>
        <fullName evidence="1">Uncharacterized protein</fullName>
    </submittedName>
</protein>
<accession>A0AC61U1B7</accession>